<accession>A0ACC1P2I0</accession>
<dbReference type="EMBL" id="JAPDGR010001113">
    <property type="protein sequence ID" value="KAJ2985385.1"/>
    <property type="molecule type" value="Genomic_DNA"/>
</dbReference>
<reference evidence="1" key="1">
    <citation type="submission" date="2022-10" db="EMBL/GenBank/DDBJ databases">
        <title>Genome Sequence of Xylaria curta.</title>
        <authorList>
            <person name="Buettner E."/>
        </authorList>
    </citation>
    <scope>NUCLEOTIDE SEQUENCE</scope>
    <source>
        <strain evidence="1">Babe10</strain>
    </source>
</reference>
<organism evidence="1 2">
    <name type="scientific">Xylaria curta</name>
    <dbReference type="NCBI Taxonomy" id="42375"/>
    <lineage>
        <taxon>Eukaryota</taxon>
        <taxon>Fungi</taxon>
        <taxon>Dikarya</taxon>
        <taxon>Ascomycota</taxon>
        <taxon>Pezizomycotina</taxon>
        <taxon>Sordariomycetes</taxon>
        <taxon>Xylariomycetidae</taxon>
        <taxon>Xylariales</taxon>
        <taxon>Xylariaceae</taxon>
        <taxon>Xylaria</taxon>
    </lineage>
</organism>
<protein>
    <submittedName>
        <fullName evidence="1">Uncharacterized protein</fullName>
    </submittedName>
</protein>
<proteinExistence type="predicted"/>
<comment type="caution">
    <text evidence="1">The sequence shown here is derived from an EMBL/GenBank/DDBJ whole genome shotgun (WGS) entry which is preliminary data.</text>
</comment>
<keyword evidence="2" id="KW-1185">Reference proteome</keyword>
<evidence type="ECO:0000313" key="2">
    <source>
        <dbReference type="Proteomes" id="UP001143856"/>
    </source>
</evidence>
<dbReference type="Proteomes" id="UP001143856">
    <property type="component" value="Unassembled WGS sequence"/>
</dbReference>
<gene>
    <name evidence="1" type="ORF">NUW58_g5558</name>
</gene>
<sequence length="587" mass="66153">MCAAFLLNDDFLIPYYTRAPVPDRVELISLTQAGVAIMDQVVSNHTSLGAALLGVLSHTTIFIRGEWHLRVGALIATYSLLFIALLYAEYSLLDDFSAAIKVAGQITGSYAGGLFGSIIIYRRYFHRLRNFPGPPLAAITKLWHVWNSFGGRNYLLIEEMFKKYGPIIRTGPEELTIIDAAIPHIIDGPKSQFTKATFYDIFLPMKTVSAARDPKEHEARRRIWERGFTPKALAVYEKCIMHYAELLANQIESLACGGGSTTDSEGAVINVTEWIAWFSFDVMGEFAFSTDFGMVQERKWDSKMRLLVDGLEAVGAVGPVPWLAQLGRSLRPRPSLVKDYISLIKWCDECMDERLRTKDDRPDISQWLVDAYRKNGSQQAERPWLEGDASTVIVAGSGTVSVVITFLFYQLARDHSQQDKLFEEIKDVDIYDRGQLQNCSYLTAFINETMRLYPPVPTGGNRTTPPSGITINDKYIPGGVTIVAPRYSIQRLESSYVKADQFIPERWTTQPDLVKDDRGFSPFSLGKFGCLGKSLAMIEMRFVISVLVRRFKVEFQDNDTGEALFTGLKDHFTFAPGNLSLRFRIRK</sequence>
<evidence type="ECO:0000313" key="1">
    <source>
        <dbReference type="EMBL" id="KAJ2985385.1"/>
    </source>
</evidence>
<name>A0ACC1P2I0_9PEZI</name>